<dbReference type="InterPro" id="IPR039461">
    <property type="entry name" value="Peptidase_M49"/>
</dbReference>
<accession>A0A6N6M695</accession>
<dbReference type="Pfam" id="PF03571">
    <property type="entry name" value="Peptidase_M49"/>
    <property type="match status" value="2"/>
</dbReference>
<evidence type="ECO:0000256" key="2">
    <source>
        <dbReference type="ARBA" id="ARBA00022801"/>
    </source>
</evidence>
<evidence type="ECO:0000313" key="4">
    <source>
        <dbReference type="Proteomes" id="UP000435357"/>
    </source>
</evidence>
<protein>
    <submittedName>
        <fullName evidence="3">Dihydrofolate reductase</fullName>
    </submittedName>
</protein>
<name>A0A6N6M695_9FLAO</name>
<gene>
    <name evidence="3" type="ORF">F3059_04605</name>
</gene>
<dbReference type="GO" id="GO:0016787">
    <property type="term" value="F:hydrolase activity"/>
    <property type="evidence" value="ECO:0007669"/>
    <property type="project" value="UniProtKB-KW"/>
</dbReference>
<evidence type="ECO:0000313" key="3">
    <source>
        <dbReference type="EMBL" id="KAB1065241.1"/>
    </source>
</evidence>
<dbReference type="OrthoDB" id="9812747at2"/>
<keyword evidence="2" id="KW-0378">Hydrolase</keyword>
<dbReference type="PANTHER" id="PTHR23422">
    <property type="entry name" value="DIPEPTIDYL PEPTIDASE III-RELATED"/>
    <property type="match status" value="1"/>
</dbReference>
<dbReference type="GO" id="GO:0046872">
    <property type="term" value="F:metal ion binding"/>
    <property type="evidence" value="ECO:0007669"/>
    <property type="project" value="UniProtKB-KW"/>
</dbReference>
<organism evidence="3 4">
    <name type="scientific">Salibacter halophilus</name>
    <dbReference type="NCBI Taxonomy" id="1803916"/>
    <lineage>
        <taxon>Bacteria</taxon>
        <taxon>Pseudomonadati</taxon>
        <taxon>Bacteroidota</taxon>
        <taxon>Flavobacteriia</taxon>
        <taxon>Flavobacteriales</taxon>
        <taxon>Salibacteraceae</taxon>
        <taxon>Salibacter</taxon>
    </lineage>
</organism>
<dbReference type="Gene3D" id="3.30.540.30">
    <property type="match status" value="1"/>
</dbReference>
<dbReference type="EMBL" id="WACR01000003">
    <property type="protein sequence ID" value="KAB1065241.1"/>
    <property type="molecule type" value="Genomic_DNA"/>
</dbReference>
<keyword evidence="4" id="KW-1185">Reference proteome</keyword>
<keyword evidence="1" id="KW-0479">Metal-binding</keyword>
<dbReference type="RefSeq" id="WP_151166946.1">
    <property type="nucleotide sequence ID" value="NZ_WACR01000003.1"/>
</dbReference>
<dbReference type="PROSITE" id="PS51257">
    <property type="entry name" value="PROKAR_LIPOPROTEIN"/>
    <property type="match status" value="1"/>
</dbReference>
<evidence type="ECO:0000256" key="1">
    <source>
        <dbReference type="ARBA" id="ARBA00022723"/>
    </source>
</evidence>
<reference evidence="3 4" key="1">
    <citation type="submission" date="2019-09" db="EMBL/GenBank/DDBJ databases">
        <title>Genomes of Cryomorphaceae.</title>
        <authorList>
            <person name="Bowman J.P."/>
        </authorList>
    </citation>
    <scope>NUCLEOTIDE SEQUENCE [LARGE SCALE GENOMIC DNA]</scope>
    <source>
        <strain evidence="3 4">KCTC 52047</strain>
    </source>
</reference>
<dbReference type="PANTHER" id="PTHR23422:SF11">
    <property type="entry name" value="DIPEPTIDYL PEPTIDASE 3"/>
    <property type="match status" value="1"/>
</dbReference>
<dbReference type="AlphaFoldDB" id="A0A6N6M695"/>
<proteinExistence type="predicted"/>
<sequence>MNWIKYTVLATTATIAFSCGAPTEKKETKDKKAETVKQDTSDFEYLAEQFADLRIIRYQIPGWDKLSAQQKEYAYYLTQAGYAGRDIIWDQNYRHNLEIRDVLEGIVKNYNGDKESEDWKNFMTYTKRVWFSNGIHHHYSMKKFVPKFSREYFEQLMKITGAELPEEALKAMFDPSKDAKKVNLDPEKDLVAASAVNFYDPDLTEKEVENYYKQKIDKSAKKPVSYGLNSKLVKTEDGKIEERVWKIDGMYGSAIKEIVHWLEKAVKVAENQKQADALKLLIEYYKTGDLKKWDEYNIAWVNATEGDIDYINSFIEVYNDPMGYRGSYETIVQVKDFEASERMKTLSDNVQWFEDNSPIMDEHKKENVTGVTYKVVNVAGESGDASPSTPIGVNLPNSNWIRATHGSKSVSLGNIVEAYDKSSKGGYLKEFAYSQEEIDRGLKYGNLSDKLHTALHEVVGHASGKLNEGVGTPKETLKNYASTLEEARADLVALYYLYDKKMVDLGLMDNLEVGKAQYDAYIRNGLMVQLRRLEPGDNIEEAHMRNRQLVALWAYEKGKKDNVIEKKTKDGNTYFVVNDYKKLQELFGQLMREIQRIKSEGDYEAGRALVENYGVKVDKEIHEEVLSRSEELGIAPYGGFINPRLMPVEENGKIVDVEAKYGESFTEQMLRYSSDYDNL</sequence>
<comment type="caution">
    <text evidence="3">The sequence shown here is derived from an EMBL/GenBank/DDBJ whole genome shotgun (WGS) entry which is preliminary data.</text>
</comment>
<dbReference type="Proteomes" id="UP000435357">
    <property type="component" value="Unassembled WGS sequence"/>
</dbReference>